<dbReference type="AlphaFoldDB" id="A0A645GN37"/>
<evidence type="ECO:0000256" key="2">
    <source>
        <dbReference type="SAM" id="Phobius"/>
    </source>
</evidence>
<name>A0A645GN37_9ZZZZ</name>
<evidence type="ECO:0008006" key="4">
    <source>
        <dbReference type="Google" id="ProtNLM"/>
    </source>
</evidence>
<proteinExistence type="predicted"/>
<feature type="compositionally biased region" description="Low complexity" evidence="1">
    <location>
        <begin position="54"/>
        <end position="68"/>
    </location>
</feature>
<feature type="region of interest" description="Disordered" evidence="1">
    <location>
        <begin position="54"/>
        <end position="80"/>
    </location>
</feature>
<protein>
    <recommendedName>
        <fullName evidence="4">DUF4834 domain-containing protein</fullName>
    </recommendedName>
</protein>
<evidence type="ECO:0000313" key="3">
    <source>
        <dbReference type="EMBL" id="MPN27309.1"/>
    </source>
</evidence>
<dbReference type="EMBL" id="VSSQ01077147">
    <property type="protein sequence ID" value="MPN27309.1"/>
    <property type="molecule type" value="Genomic_DNA"/>
</dbReference>
<accession>A0A645GN37</accession>
<feature type="transmembrane region" description="Helical" evidence="2">
    <location>
        <begin position="6"/>
        <end position="38"/>
    </location>
</feature>
<sequence length="102" mass="12128">MRLIYFILTLFTFVVLIQIFWPLIFVFGILIIAFISYVRYKAKQAMKDTDTYYSSTYDDTHYTNTNTNQTRQEDDSNIEKPIQQGSVIDAEYTERSQDDDRN</sequence>
<keyword evidence="2" id="KW-1133">Transmembrane helix</keyword>
<reference evidence="3" key="1">
    <citation type="submission" date="2019-08" db="EMBL/GenBank/DDBJ databases">
        <authorList>
            <person name="Kucharzyk K."/>
            <person name="Murdoch R.W."/>
            <person name="Higgins S."/>
            <person name="Loffler F."/>
        </authorList>
    </citation>
    <scope>NUCLEOTIDE SEQUENCE</scope>
</reference>
<keyword evidence="2" id="KW-0812">Transmembrane</keyword>
<organism evidence="3">
    <name type="scientific">bioreactor metagenome</name>
    <dbReference type="NCBI Taxonomy" id="1076179"/>
    <lineage>
        <taxon>unclassified sequences</taxon>
        <taxon>metagenomes</taxon>
        <taxon>ecological metagenomes</taxon>
    </lineage>
</organism>
<gene>
    <name evidence="3" type="ORF">SDC9_174740</name>
</gene>
<evidence type="ECO:0000256" key="1">
    <source>
        <dbReference type="SAM" id="MobiDB-lite"/>
    </source>
</evidence>
<comment type="caution">
    <text evidence="3">The sequence shown here is derived from an EMBL/GenBank/DDBJ whole genome shotgun (WGS) entry which is preliminary data.</text>
</comment>
<keyword evidence="2" id="KW-0472">Membrane</keyword>